<evidence type="ECO:0000256" key="6">
    <source>
        <dbReference type="ARBA" id="ARBA00022837"/>
    </source>
</evidence>
<dbReference type="InterPro" id="IPR018303">
    <property type="entry name" value="ATPase_P-typ_P_site"/>
</dbReference>
<evidence type="ECO:0000256" key="8">
    <source>
        <dbReference type="ARBA" id="ARBA00022967"/>
    </source>
</evidence>
<dbReference type="Proteomes" id="UP001524473">
    <property type="component" value="Unassembled WGS sequence"/>
</dbReference>
<gene>
    <name evidence="14" type="ORF">NE695_06220</name>
</gene>
<feature type="transmembrane region" description="Helical" evidence="12">
    <location>
        <begin position="83"/>
        <end position="102"/>
    </location>
</feature>
<dbReference type="Pfam" id="PF00690">
    <property type="entry name" value="Cation_ATPase_N"/>
    <property type="match status" value="1"/>
</dbReference>
<reference evidence="14 15" key="1">
    <citation type="submission" date="2022-06" db="EMBL/GenBank/DDBJ databases">
        <title>Isolation of gut microbiota from human fecal samples.</title>
        <authorList>
            <person name="Pamer E.G."/>
            <person name="Barat B."/>
            <person name="Waligurski E."/>
            <person name="Medina S."/>
            <person name="Paddock L."/>
            <person name="Mostad J."/>
        </authorList>
    </citation>
    <scope>NUCLEOTIDE SEQUENCE [LARGE SCALE GENOMIC DNA]</scope>
    <source>
        <strain evidence="14 15">DFI.9.73</strain>
    </source>
</reference>
<dbReference type="SUPFAM" id="SSF81665">
    <property type="entry name" value="Calcium ATPase, transmembrane domain M"/>
    <property type="match status" value="1"/>
</dbReference>
<dbReference type="SFLD" id="SFLDF00027">
    <property type="entry name" value="p-type_atpase"/>
    <property type="match status" value="1"/>
</dbReference>
<name>A0ABT1RXV8_9FIRM</name>
<dbReference type="InterPro" id="IPR006068">
    <property type="entry name" value="ATPase_P-typ_cation-transptr_C"/>
</dbReference>
<dbReference type="Gene3D" id="3.40.1110.10">
    <property type="entry name" value="Calcium-transporting ATPase, cytoplasmic domain N"/>
    <property type="match status" value="1"/>
</dbReference>
<dbReference type="SUPFAM" id="SSF56784">
    <property type="entry name" value="HAD-like"/>
    <property type="match status" value="1"/>
</dbReference>
<evidence type="ECO:0000256" key="12">
    <source>
        <dbReference type="SAM" id="Phobius"/>
    </source>
</evidence>
<evidence type="ECO:0000256" key="3">
    <source>
        <dbReference type="ARBA" id="ARBA00022568"/>
    </source>
</evidence>
<keyword evidence="4 12" id="KW-0812">Transmembrane</keyword>
<evidence type="ECO:0000256" key="9">
    <source>
        <dbReference type="ARBA" id="ARBA00022989"/>
    </source>
</evidence>
<dbReference type="InterPro" id="IPR004014">
    <property type="entry name" value="ATPase_P-typ_cation-transptr_N"/>
</dbReference>
<comment type="caution">
    <text evidence="14">The sequence shown here is derived from an EMBL/GenBank/DDBJ whole genome shotgun (WGS) entry which is preliminary data.</text>
</comment>
<dbReference type="SUPFAM" id="SSF81660">
    <property type="entry name" value="Metal cation-transporting ATPase, ATP-binding domain N"/>
    <property type="match status" value="1"/>
</dbReference>
<dbReference type="InterPro" id="IPR008250">
    <property type="entry name" value="ATPase_P-typ_transduc_dom_A_sf"/>
</dbReference>
<accession>A0ABT1RXV8</accession>
<evidence type="ECO:0000256" key="1">
    <source>
        <dbReference type="ARBA" id="ARBA00004141"/>
    </source>
</evidence>
<evidence type="ECO:0000256" key="2">
    <source>
        <dbReference type="ARBA" id="ARBA00012790"/>
    </source>
</evidence>
<feature type="transmembrane region" description="Helical" evidence="12">
    <location>
        <begin position="250"/>
        <end position="271"/>
    </location>
</feature>
<dbReference type="InterPro" id="IPR023214">
    <property type="entry name" value="HAD_sf"/>
</dbReference>
<evidence type="ECO:0000256" key="7">
    <source>
        <dbReference type="ARBA" id="ARBA00022840"/>
    </source>
</evidence>
<keyword evidence="6" id="KW-0106">Calcium</keyword>
<dbReference type="InterPro" id="IPR023299">
    <property type="entry name" value="ATPase_P-typ_cyto_dom_N"/>
</dbReference>
<dbReference type="PRINTS" id="PR00120">
    <property type="entry name" value="HATPASE"/>
</dbReference>
<evidence type="ECO:0000259" key="13">
    <source>
        <dbReference type="SMART" id="SM00831"/>
    </source>
</evidence>
<dbReference type="Gene3D" id="1.20.1110.10">
    <property type="entry name" value="Calcium-transporting ATPase, transmembrane domain"/>
    <property type="match status" value="1"/>
</dbReference>
<dbReference type="GeneID" id="90532623"/>
<dbReference type="InterPro" id="IPR059000">
    <property type="entry name" value="ATPase_P-type_domA"/>
</dbReference>
<dbReference type="NCBIfam" id="TIGR01517">
    <property type="entry name" value="ATPase-IIB_Ca"/>
    <property type="match status" value="1"/>
</dbReference>
<dbReference type="InterPro" id="IPR044492">
    <property type="entry name" value="P_typ_ATPase_HD_dom"/>
</dbReference>
<evidence type="ECO:0000256" key="10">
    <source>
        <dbReference type="ARBA" id="ARBA00023136"/>
    </source>
</evidence>
<keyword evidence="15" id="KW-1185">Reference proteome</keyword>
<sequence>MELHSVSWHETAEKMGTDPERGLSRAEVQKRLSRYGRNEIRESKRQNLLLRFLSQFKDFMVLILLASAAVSFAVSRIRGDSEYIDSIIILIIVVCNAMIGMVQEVRADRAIDALKKLSSPHAQVLRSGRKQSVESWELVPGDVVILKAGDLVPADIRLVKSVELRAEESALTGESVPTEKDAGTICPVDATLAERKNMVFAGTGVASGAGVGIVTATGMETGMGQIATMLENEKAPQTPLQQKLKQTGKVLGAGVLVICAVIFGLGLIQKIEPLDMFMIAISLGVAAIPEGLTAVVTIVLAMGIKRMAQKRAIVRHMPAVETLGSTQVICSDKTGTLTQNKMTVVAFSGAYGEEKLEGATAQFSLELASLCNNSEEHEGKISGDPTETAFLRACKSRKTELEQAFPRVGEIPFSSSRKMMTTAHRFGEGYRIVSKGAPDVLIARCSQMLKGNSIVPLSGAMKARILSDNSRLAEKALRVLAVAYKDTPKLSREDRETESELIFCGLIGMEDPPRSGVKAAVAECKRAGILPVMITGDHAATALAIGKRLGFAKENSGVITGSELDRLSEAELSGKIFDYQIFARVSPEHKVKIVKAFQRRGMVVAMTGDGVNDAPALKGADIGCAMGKNGTEVAKSAADMVLTDDNFSTIVSAVREGRGIYKNIRKTIHFLLSCNIGEILVVFVAFLLRVPTPLLAIQLLWVNLVTDSLPALALGADPIERDIMQEPPHKKNEGIFSGGMGFSVAVEGCLVGALALLAYTVGRIWFDVDPQDPVVGRTMAFAVLSLSQLVHSFNMRSEHSVLKLGIFSNKKLVAACAVCAFLMVSVILFPPLTAIFRTTALTGLQWLIVAGLSLFPLLAVEGEKLLLHPAKKENRHLP</sequence>
<feature type="transmembrane region" description="Helical" evidence="12">
    <location>
        <begin position="277"/>
        <end position="301"/>
    </location>
</feature>
<dbReference type="Pfam" id="PF13246">
    <property type="entry name" value="Cation_ATPase"/>
    <property type="match status" value="1"/>
</dbReference>
<feature type="transmembrane region" description="Helical" evidence="12">
    <location>
        <begin position="774"/>
        <end position="791"/>
    </location>
</feature>
<evidence type="ECO:0000313" key="14">
    <source>
        <dbReference type="EMBL" id="MCQ4839512.1"/>
    </source>
</evidence>
<dbReference type="InterPro" id="IPR023298">
    <property type="entry name" value="ATPase_P-typ_TM_dom_sf"/>
</dbReference>
<evidence type="ECO:0000256" key="4">
    <source>
        <dbReference type="ARBA" id="ARBA00022692"/>
    </source>
</evidence>
<keyword evidence="9 12" id="KW-1133">Transmembrane helix</keyword>
<evidence type="ECO:0000313" key="15">
    <source>
        <dbReference type="Proteomes" id="UP001524473"/>
    </source>
</evidence>
<dbReference type="PRINTS" id="PR00119">
    <property type="entry name" value="CATATPASE"/>
</dbReference>
<evidence type="ECO:0000256" key="11">
    <source>
        <dbReference type="SAM" id="MobiDB-lite"/>
    </source>
</evidence>
<protein>
    <recommendedName>
        <fullName evidence="2">P-type Ca(2+) transporter</fullName>
        <ecNumber evidence="2">7.2.2.10</ecNumber>
    </recommendedName>
</protein>
<dbReference type="PANTHER" id="PTHR42861">
    <property type="entry name" value="CALCIUM-TRANSPORTING ATPASE"/>
    <property type="match status" value="1"/>
</dbReference>
<dbReference type="InterPro" id="IPR001757">
    <property type="entry name" value="P_typ_ATPase"/>
</dbReference>
<keyword evidence="3" id="KW-0406">Ion transport</keyword>
<proteinExistence type="predicted"/>
<keyword evidence="8" id="KW-1278">Translocase</keyword>
<dbReference type="Gene3D" id="3.40.50.1000">
    <property type="entry name" value="HAD superfamily/HAD-like"/>
    <property type="match status" value="1"/>
</dbReference>
<keyword evidence="7" id="KW-0067">ATP-binding</keyword>
<dbReference type="SFLD" id="SFLDS00003">
    <property type="entry name" value="Haloacid_Dehalogenase"/>
    <property type="match status" value="1"/>
</dbReference>
<dbReference type="EMBL" id="JANFZH010000011">
    <property type="protein sequence ID" value="MCQ4839512.1"/>
    <property type="molecule type" value="Genomic_DNA"/>
</dbReference>
<keyword evidence="5" id="KW-0547">Nucleotide-binding</keyword>
<keyword evidence="3" id="KW-0109">Calcium transport</keyword>
<dbReference type="InterPro" id="IPR006408">
    <property type="entry name" value="P-type_ATPase_IIB"/>
</dbReference>
<dbReference type="NCBIfam" id="TIGR01494">
    <property type="entry name" value="ATPase_P-type"/>
    <property type="match status" value="2"/>
</dbReference>
<evidence type="ECO:0000256" key="5">
    <source>
        <dbReference type="ARBA" id="ARBA00022741"/>
    </source>
</evidence>
<feature type="transmembrane region" description="Helical" evidence="12">
    <location>
        <begin position="735"/>
        <end position="762"/>
    </location>
</feature>
<dbReference type="PROSITE" id="PS00154">
    <property type="entry name" value="ATPASE_E1_E2"/>
    <property type="match status" value="1"/>
</dbReference>
<dbReference type="Pfam" id="PF00689">
    <property type="entry name" value="Cation_ATPase_C"/>
    <property type="match status" value="1"/>
</dbReference>
<dbReference type="SMART" id="SM00831">
    <property type="entry name" value="Cation_ATPase_N"/>
    <property type="match status" value="1"/>
</dbReference>
<feature type="region of interest" description="Disordered" evidence="11">
    <location>
        <begin position="1"/>
        <end position="24"/>
    </location>
</feature>
<feature type="transmembrane region" description="Helical" evidence="12">
    <location>
        <begin position="668"/>
        <end position="688"/>
    </location>
</feature>
<dbReference type="SFLD" id="SFLDG00002">
    <property type="entry name" value="C1.7:_P-type_atpase_like"/>
    <property type="match status" value="1"/>
</dbReference>
<dbReference type="InterPro" id="IPR036412">
    <property type="entry name" value="HAD-like_sf"/>
</dbReference>
<feature type="domain" description="Cation-transporting P-type ATPase N-terminal" evidence="13">
    <location>
        <begin position="2"/>
        <end position="76"/>
    </location>
</feature>
<comment type="subcellular location">
    <subcellularLocation>
        <location evidence="1">Membrane</location>
        <topology evidence="1">Multi-pass membrane protein</topology>
    </subcellularLocation>
</comment>
<feature type="compositionally biased region" description="Basic and acidic residues" evidence="11">
    <location>
        <begin position="10"/>
        <end position="24"/>
    </location>
</feature>
<dbReference type="Pfam" id="PF08282">
    <property type="entry name" value="Hydrolase_3"/>
    <property type="match status" value="1"/>
</dbReference>
<dbReference type="SUPFAM" id="SSF81653">
    <property type="entry name" value="Calcium ATPase, transduction domain A"/>
    <property type="match status" value="1"/>
</dbReference>
<feature type="transmembrane region" description="Helical" evidence="12">
    <location>
        <begin position="694"/>
        <end position="714"/>
    </location>
</feature>
<feature type="transmembrane region" description="Helical" evidence="12">
    <location>
        <begin position="812"/>
        <end position="832"/>
    </location>
</feature>
<dbReference type="EC" id="7.2.2.10" evidence="2"/>
<dbReference type="Gene3D" id="2.70.150.10">
    <property type="entry name" value="Calcium-transporting ATPase, cytoplasmic transduction domain A"/>
    <property type="match status" value="1"/>
</dbReference>
<dbReference type="RefSeq" id="WP_066867695.1">
    <property type="nucleotide sequence ID" value="NZ_CABKVV010000014.1"/>
</dbReference>
<dbReference type="Pfam" id="PF00122">
    <property type="entry name" value="E1-E2_ATPase"/>
    <property type="match status" value="1"/>
</dbReference>
<keyword evidence="10 12" id="KW-0472">Membrane</keyword>
<feature type="transmembrane region" description="Helical" evidence="12">
    <location>
        <begin position="844"/>
        <end position="862"/>
    </location>
</feature>
<organism evidence="14 15">
    <name type="scientific">Neglectibacter timonensis</name>
    <dbReference type="NCBI Taxonomy" id="1776382"/>
    <lineage>
        <taxon>Bacteria</taxon>
        <taxon>Bacillati</taxon>
        <taxon>Bacillota</taxon>
        <taxon>Clostridia</taxon>
        <taxon>Eubacteriales</taxon>
        <taxon>Oscillospiraceae</taxon>
        <taxon>Neglectibacter</taxon>
    </lineage>
</organism>
<feature type="transmembrane region" description="Helical" evidence="12">
    <location>
        <begin position="59"/>
        <end position="77"/>
    </location>
</feature>
<keyword evidence="3" id="KW-0813">Transport</keyword>